<protein>
    <submittedName>
        <fullName evidence="2">Sugar phosphate isomerase/epimerase</fullName>
    </submittedName>
</protein>
<proteinExistence type="predicted"/>
<sequence length="295" mass="32516">MREAPAPVEGIRLSGIGDEAGSTLLEQIRALELVGWHTIELRTVDGIPLADLSDRHFERVAEALSDARMSTVCLDSRIANWGRPITGDLEADLTELRTLARRCGQVGTRYVRIMSYPNDGLDDADWRDEALRRLRILAAEAEQSGLVLLHENCAGWAGRDGSRMLQMLETVGGPALRLLFDMGNGVEYEYDGYELLRQIVDHVAHVHVKDARGPASAAVYTLPGDGECRVADCLRLLVARGYSGVWSVEPHLRVRPHEGLAGAGHERLGPFVTYARRLEELIRNEVARPVGGAPR</sequence>
<reference evidence="2 3" key="1">
    <citation type="submission" date="2019-09" db="EMBL/GenBank/DDBJ databases">
        <title>Screening of Novel Bioactive Compounds from Soil-Associated.</title>
        <authorList>
            <person name="Gong X."/>
        </authorList>
    </citation>
    <scope>NUCLEOTIDE SEQUENCE [LARGE SCALE GENOMIC DNA]</scope>
    <source>
        <strain evidence="2 3">Gxj-6</strain>
    </source>
</reference>
<gene>
    <name evidence="2" type="ORF">F5972_35810</name>
</gene>
<dbReference type="AlphaFoldDB" id="A0A5J5JQW8"/>
<name>A0A5J5JQW8_9ACTN</name>
<dbReference type="RefSeq" id="WP_150940442.1">
    <property type="nucleotide sequence ID" value="NZ_VYTZ01000025.1"/>
</dbReference>
<dbReference type="InterPro" id="IPR013022">
    <property type="entry name" value="Xyl_isomerase-like_TIM-brl"/>
</dbReference>
<dbReference type="Gene3D" id="3.20.20.150">
    <property type="entry name" value="Divalent-metal-dependent TIM barrel enzymes"/>
    <property type="match status" value="1"/>
</dbReference>
<keyword evidence="3" id="KW-1185">Reference proteome</keyword>
<accession>A0A5J5JQW8</accession>
<dbReference type="EMBL" id="VYTZ01000025">
    <property type="protein sequence ID" value="KAA9373294.1"/>
    <property type="molecule type" value="Genomic_DNA"/>
</dbReference>
<dbReference type="SUPFAM" id="SSF51658">
    <property type="entry name" value="Xylose isomerase-like"/>
    <property type="match status" value="1"/>
</dbReference>
<evidence type="ECO:0000259" key="1">
    <source>
        <dbReference type="Pfam" id="PF01261"/>
    </source>
</evidence>
<evidence type="ECO:0000313" key="2">
    <source>
        <dbReference type="EMBL" id="KAA9373294.1"/>
    </source>
</evidence>
<dbReference type="Proteomes" id="UP000327011">
    <property type="component" value="Unassembled WGS sequence"/>
</dbReference>
<dbReference type="GO" id="GO:0016853">
    <property type="term" value="F:isomerase activity"/>
    <property type="evidence" value="ECO:0007669"/>
    <property type="project" value="UniProtKB-KW"/>
</dbReference>
<dbReference type="InterPro" id="IPR036237">
    <property type="entry name" value="Xyl_isomerase-like_sf"/>
</dbReference>
<dbReference type="Pfam" id="PF01261">
    <property type="entry name" value="AP_endonuc_2"/>
    <property type="match status" value="1"/>
</dbReference>
<organism evidence="2 3">
    <name type="scientific">Microbispora cellulosiformans</name>
    <dbReference type="NCBI Taxonomy" id="2614688"/>
    <lineage>
        <taxon>Bacteria</taxon>
        <taxon>Bacillati</taxon>
        <taxon>Actinomycetota</taxon>
        <taxon>Actinomycetes</taxon>
        <taxon>Streptosporangiales</taxon>
        <taxon>Streptosporangiaceae</taxon>
        <taxon>Microbispora</taxon>
    </lineage>
</organism>
<dbReference type="PANTHER" id="PTHR12110:SF21">
    <property type="entry name" value="XYLOSE ISOMERASE-LIKE TIM BARREL DOMAIN-CONTAINING PROTEIN"/>
    <property type="match status" value="1"/>
</dbReference>
<dbReference type="PANTHER" id="PTHR12110">
    <property type="entry name" value="HYDROXYPYRUVATE ISOMERASE"/>
    <property type="match status" value="1"/>
</dbReference>
<keyword evidence="2" id="KW-0413">Isomerase</keyword>
<evidence type="ECO:0000313" key="3">
    <source>
        <dbReference type="Proteomes" id="UP000327011"/>
    </source>
</evidence>
<dbReference type="InterPro" id="IPR050312">
    <property type="entry name" value="IolE/XylAMocC-like"/>
</dbReference>
<comment type="caution">
    <text evidence="2">The sequence shown here is derived from an EMBL/GenBank/DDBJ whole genome shotgun (WGS) entry which is preliminary data.</text>
</comment>
<feature type="domain" description="Xylose isomerase-like TIM barrel" evidence="1">
    <location>
        <begin position="30"/>
        <end position="265"/>
    </location>
</feature>